<dbReference type="InterPro" id="IPR003439">
    <property type="entry name" value="ABC_transporter-like_ATP-bd"/>
</dbReference>
<dbReference type="PANTHER" id="PTHR42781">
    <property type="entry name" value="SPERMIDINE/PUTRESCINE IMPORT ATP-BINDING PROTEIN POTA"/>
    <property type="match status" value="1"/>
</dbReference>
<dbReference type="PROSITE" id="PS00211">
    <property type="entry name" value="ABC_TRANSPORTER_1"/>
    <property type="match status" value="1"/>
</dbReference>
<dbReference type="EMBL" id="UGTH01000001">
    <property type="protein sequence ID" value="SUB75578.1"/>
    <property type="molecule type" value="Genomic_DNA"/>
</dbReference>
<dbReference type="PANTHER" id="PTHR42781:SF4">
    <property type="entry name" value="SPERMIDINE_PUTRESCINE IMPORT ATP-BINDING PROTEIN POTA"/>
    <property type="match status" value="1"/>
</dbReference>
<keyword evidence="5" id="KW-0378">Hydrolase</keyword>
<dbReference type="Gene3D" id="3.40.50.300">
    <property type="entry name" value="P-loop containing nucleotide triphosphate hydrolases"/>
    <property type="match status" value="1"/>
</dbReference>
<evidence type="ECO:0000259" key="4">
    <source>
        <dbReference type="PROSITE" id="PS50893"/>
    </source>
</evidence>
<dbReference type="PROSITE" id="PS00675">
    <property type="entry name" value="SIGMA54_INTERACT_1"/>
    <property type="match status" value="1"/>
</dbReference>
<dbReference type="RefSeq" id="WP_004819624.1">
    <property type="nucleotide sequence ID" value="NZ_UGTH01000001.1"/>
</dbReference>
<dbReference type="InterPro" id="IPR003593">
    <property type="entry name" value="AAA+_ATPase"/>
</dbReference>
<dbReference type="Pfam" id="PF00005">
    <property type="entry name" value="ABC_tran"/>
    <property type="match status" value="1"/>
</dbReference>
<evidence type="ECO:0000256" key="2">
    <source>
        <dbReference type="ARBA" id="ARBA00022741"/>
    </source>
</evidence>
<keyword evidence="3 5" id="KW-0067">ATP-binding</keyword>
<gene>
    <name evidence="5" type="primary">cysA_2</name>
    <name evidence="5" type="ORF">NCTC11088_01376</name>
</gene>
<evidence type="ECO:0000256" key="3">
    <source>
        <dbReference type="ARBA" id="ARBA00022840"/>
    </source>
</evidence>
<dbReference type="GO" id="GO:0016887">
    <property type="term" value="F:ATP hydrolysis activity"/>
    <property type="evidence" value="ECO:0007669"/>
    <property type="project" value="InterPro"/>
</dbReference>
<dbReference type="AlphaFoldDB" id="A0A379DC44"/>
<dbReference type="GO" id="GO:0005524">
    <property type="term" value="F:ATP binding"/>
    <property type="evidence" value="ECO:0007669"/>
    <property type="project" value="UniProtKB-KW"/>
</dbReference>
<dbReference type="PROSITE" id="PS50893">
    <property type="entry name" value="ABC_TRANSPORTER_2"/>
    <property type="match status" value="1"/>
</dbReference>
<dbReference type="EC" id="3.6.3.25" evidence="5"/>
<proteinExistence type="predicted"/>
<keyword evidence="1" id="KW-0813">Transport</keyword>
<keyword evidence="2" id="KW-0547">Nucleotide-binding</keyword>
<accession>A0A379DC44</accession>
<dbReference type="InterPro" id="IPR025662">
    <property type="entry name" value="Sigma_54_int_dom_ATP-bd_1"/>
</dbReference>
<feature type="domain" description="ABC transporter" evidence="4">
    <location>
        <begin position="2"/>
        <end position="232"/>
    </location>
</feature>
<dbReference type="Proteomes" id="UP000254777">
    <property type="component" value="Unassembled WGS sequence"/>
</dbReference>
<dbReference type="SUPFAM" id="SSF52540">
    <property type="entry name" value="P-loop containing nucleoside triphosphate hydrolases"/>
    <property type="match status" value="1"/>
</dbReference>
<evidence type="ECO:0000256" key="1">
    <source>
        <dbReference type="ARBA" id="ARBA00022448"/>
    </source>
</evidence>
<evidence type="ECO:0000313" key="6">
    <source>
        <dbReference type="Proteomes" id="UP000254777"/>
    </source>
</evidence>
<evidence type="ECO:0000313" key="5">
    <source>
        <dbReference type="EMBL" id="SUB75578.1"/>
    </source>
</evidence>
<dbReference type="InterPro" id="IPR027417">
    <property type="entry name" value="P-loop_NTPase"/>
</dbReference>
<dbReference type="InterPro" id="IPR017871">
    <property type="entry name" value="ABC_transporter-like_CS"/>
</dbReference>
<reference evidence="5 6" key="1">
    <citation type="submission" date="2018-06" db="EMBL/GenBank/DDBJ databases">
        <authorList>
            <consortium name="Pathogen Informatics"/>
            <person name="Doyle S."/>
        </authorList>
    </citation>
    <scope>NUCLEOTIDE SEQUENCE [LARGE SCALE GENOMIC DNA]</scope>
    <source>
        <strain evidence="5 6">NCTC11088</strain>
    </source>
</reference>
<sequence>MIKIFTINNLNLNLNGFSLKNISLKSEAKNIVILGQSGSGKTVFLETIAGKYQQTGEIILNKRHLENIPSYEKNISLVYQNFNLFPFLNVFENIIFAPKILKQNKFFYTIEAENLLKKLNIYYLKDKPVHNLSGGEKQRVSLCRALLKKPDLLLLDEPFSALDYINKDSAKQITKDLISEFGIVSILVTHDIEECKYFADEIYFMKKGELSNKFSSEDFNKIIKENKIHEYI</sequence>
<dbReference type="InterPro" id="IPR050093">
    <property type="entry name" value="ABC_SmlMolc_Importer"/>
</dbReference>
<organism evidence="5 6">
    <name type="scientific">Peptoniphilus indolicus</name>
    <dbReference type="NCBI Taxonomy" id="33030"/>
    <lineage>
        <taxon>Bacteria</taxon>
        <taxon>Bacillati</taxon>
        <taxon>Bacillota</taxon>
        <taxon>Tissierellia</taxon>
        <taxon>Tissierellales</taxon>
        <taxon>Peptoniphilaceae</taxon>
        <taxon>Peptoniphilus</taxon>
    </lineage>
</organism>
<name>A0A379DC44_9FIRM</name>
<protein>
    <submittedName>
        <fullName evidence="5">Sulfate/thiosulfate import ATP-binding protein CysA</fullName>
        <ecNumber evidence="5">3.6.3.25</ecNumber>
    </submittedName>
</protein>
<dbReference type="SMART" id="SM00382">
    <property type="entry name" value="AAA"/>
    <property type="match status" value="1"/>
</dbReference>